<feature type="domain" description="Alpha-macroglobulin receptor-binding" evidence="5">
    <location>
        <begin position="1166"/>
        <end position="1257"/>
    </location>
</feature>
<evidence type="ECO:0000313" key="6">
    <source>
        <dbReference type="EMBL" id="KAK7498085.1"/>
    </source>
</evidence>
<dbReference type="Proteomes" id="UP001519460">
    <property type="component" value="Unassembled WGS sequence"/>
</dbReference>
<feature type="non-terminal residue" evidence="6">
    <location>
        <position position="1"/>
    </location>
</feature>
<dbReference type="Pfam" id="PF07678">
    <property type="entry name" value="TED_complement"/>
    <property type="match status" value="1"/>
</dbReference>
<accession>A0ABD0LFD5</accession>
<dbReference type="InterPro" id="IPR013783">
    <property type="entry name" value="Ig-like_fold"/>
</dbReference>
<dbReference type="Gene3D" id="4.10.400.10">
    <property type="entry name" value="Low-density Lipoprotein Receptor"/>
    <property type="match status" value="1"/>
</dbReference>
<dbReference type="InterPro" id="IPR001599">
    <property type="entry name" value="Macroglobln_a2"/>
</dbReference>
<dbReference type="Gene3D" id="2.60.40.10">
    <property type="entry name" value="Immunoglobulins"/>
    <property type="match status" value="1"/>
</dbReference>
<dbReference type="InterPro" id="IPR036595">
    <property type="entry name" value="A-macroglobulin_rcpt-bd_sf"/>
</dbReference>
<evidence type="ECO:0000259" key="5">
    <source>
        <dbReference type="SMART" id="SM01361"/>
    </source>
</evidence>
<dbReference type="PANTHER" id="PTHR11412:SF146">
    <property type="entry name" value="CD109 ANTIGEN"/>
    <property type="match status" value="1"/>
</dbReference>
<evidence type="ECO:0000313" key="7">
    <source>
        <dbReference type="Proteomes" id="UP001519460"/>
    </source>
</evidence>
<dbReference type="PROSITE" id="PS50068">
    <property type="entry name" value="LDLRA_2"/>
    <property type="match status" value="1"/>
</dbReference>
<dbReference type="InterPro" id="IPR002172">
    <property type="entry name" value="LDrepeatLR_classA_rpt"/>
</dbReference>
<protein>
    <submittedName>
        <fullName evidence="6">Uncharacterized protein</fullName>
    </submittedName>
</protein>
<reference evidence="6 7" key="1">
    <citation type="journal article" date="2023" name="Sci. Data">
        <title>Genome assembly of the Korean intertidal mud-creeper Batillaria attramentaria.</title>
        <authorList>
            <person name="Patra A.K."/>
            <person name="Ho P.T."/>
            <person name="Jun S."/>
            <person name="Lee S.J."/>
            <person name="Kim Y."/>
            <person name="Won Y.J."/>
        </authorList>
    </citation>
    <scope>NUCLEOTIDE SEQUENCE [LARGE SCALE GENOMIC DNA]</scope>
    <source>
        <strain evidence="6">Wonlab-2016</strain>
    </source>
</reference>
<evidence type="ECO:0000256" key="2">
    <source>
        <dbReference type="PROSITE-ProRule" id="PRU00124"/>
    </source>
</evidence>
<dbReference type="SMART" id="SM01361">
    <property type="entry name" value="A2M_recep"/>
    <property type="match status" value="1"/>
</dbReference>
<keyword evidence="1" id="KW-1015">Disulfide bond</keyword>
<dbReference type="Pfam" id="PF07677">
    <property type="entry name" value="A2M_recep"/>
    <property type="match status" value="1"/>
</dbReference>
<dbReference type="Gene3D" id="1.50.10.20">
    <property type="match status" value="1"/>
</dbReference>
<dbReference type="SUPFAM" id="SSF49410">
    <property type="entry name" value="Alpha-macroglobulin receptor domain"/>
    <property type="match status" value="1"/>
</dbReference>
<keyword evidence="3" id="KW-1133">Transmembrane helix</keyword>
<dbReference type="Gene3D" id="2.60.40.1930">
    <property type="match status" value="1"/>
</dbReference>
<dbReference type="Gene3D" id="2.60.40.690">
    <property type="entry name" value="Alpha-macroglobulin, receptor-binding domain"/>
    <property type="match status" value="1"/>
</dbReference>
<dbReference type="Pfam" id="PF00207">
    <property type="entry name" value="A2M"/>
    <property type="match status" value="1"/>
</dbReference>
<dbReference type="InterPro" id="IPR011626">
    <property type="entry name" value="Alpha-macroglobulin_TED"/>
</dbReference>
<dbReference type="PANTHER" id="PTHR11412">
    <property type="entry name" value="MACROGLOBULIN / COMPLEMENT"/>
    <property type="match status" value="1"/>
</dbReference>
<evidence type="ECO:0000256" key="3">
    <source>
        <dbReference type="SAM" id="Phobius"/>
    </source>
</evidence>
<dbReference type="InterPro" id="IPR011625">
    <property type="entry name" value="A2M_N_BRD"/>
</dbReference>
<dbReference type="InterPro" id="IPR036055">
    <property type="entry name" value="LDL_receptor-like_sf"/>
</dbReference>
<proteinExistence type="predicted"/>
<dbReference type="InterPro" id="IPR050473">
    <property type="entry name" value="A2M/Complement_sys"/>
</dbReference>
<keyword evidence="3" id="KW-0472">Membrane</keyword>
<dbReference type="SUPFAM" id="SSF48239">
    <property type="entry name" value="Terpenoid cyclases/Protein prenyltransferases"/>
    <property type="match status" value="1"/>
</dbReference>
<dbReference type="InterPro" id="IPR009048">
    <property type="entry name" value="A-macroglobulin_rcpt-bd"/>
</dbReference>
<dbReference type="SMART" id="SM01359">
    <property type="entry name" value="A2M_N_2"/>
    <property type="match status" value="1"/>
</dbReference>
<evidence type="ECO:0000259" key="4">
    <source>
        <dbReference type="SMART" id="SM01359"/>
    </source>
</evidence>
<feature type="domain" description="Alpha-2-macroglobulin bait region" evidence="4">
    <location>
        <begin position="183"/>
        <end position="314"/>
    </location>
</feature>
<keyword evidence="7" id="KW-1185">Reference proteome</keyword>
<feature type="transmembrane region" description="Helical" evidence="3">
    <location>
        <begin position="1281"/>
        <end position="1303"/>
    </location>
</feature>
<comment type="caution">
    <text evidence="2">Lacks conserved residue(s) required for the propagation of feature annotation.</text>
</comment>
<dbReference type="CDD" id="cd00112">
    <property type="entry name" value="LDLa"/>
    <property type="match status" value="1"/>
</dbReference>
<keyword evidence="3" id="KW-0812">Transmembrane</keyword>
<dbReference type="InterPro" id="IPR008930">
    <property type="entry name" value="Terpenoid_cyclase/PrenylTrfase"/>
</dbReference>
<evidence type="ECO:0000256" key="1">
    <source>
        <dbReference type="ARBA" id="ARBA00023157"/>
    </source>
</evidence>
<dbReference type="EMBL" id="JACVVK020000053">
    <property type="protein sequence ID" value="KAK7498085.1"/>
    <property type="molecule type" value="Genomic_DNA"/>
</dbReference>
<organism evidence="6 7">
    <name type="scientific">Batillaria attramentaria</name>
    <dbReference type="NCBI Taxonomy" id="370345"/>
    <lineage>
        <taxon>Eukaryota</taxon>
        <taxon>Metazoa</taxon>
        <taxon>Spiralia</taxon>
        <taxon>Lophotrochozoa</taxon>
        <taxon>Mollusca</taxon>
        <taxon>Gastropoda</taxon>
        <taxon>Caenogastropoda</taxon>
        <taxon>Sorbeoconcha</taxon>
        <taxon>Cerithioidea</taxon>
        <taxon>Batillariidae</taxon>
        <taxon>Batillaria</taxon>
    </lineage>
</organism>
<name>A0ABD0LFD5_9CAEN</name>
<comment type="caution">
    <text evidence="6">The sequence shown here is derived from an EMBL/GenBank/DDBJ whole genome shotgun (WGS) entry which is preliminary data.</text>
</comment>
<gene>
    <name evidence="6" type="ORF">BaRGS_00010673</name>
</gene>
<dbReference type="Pfam" id="PF07703">
    <property type="entry name" value="A2M_BRD"/>
    <property type="match status" value="1"/>
</dbReference>
<sequence>HSSGFPCKGNASITAFFMPREEFDESFDFEWSWEQIRHLAQRAGEDYTLVGSSIMFFANVTDWYTSLNRTGWASTTIFDSRVKLRLIGDSVRSFKPNSTFQVQVAVMRSDGTPVYDHRPVMFEIAMSNVGTGSRPYPPASYFDGDESERNKYTSYSSGVFQNDRLSIVELRANRYYSPSQNYISIRTSTEHPRVNEYMIFHIIVSHFIPRVFYQVVAQGNIIIGDELEMTSKQKTFAVALSREMVPTARIIVYYIRQPEEIVSDVLNFFVNGTAQNEVKLTINLGKDFSQNTAEMNAYADPGSYVAFSGILLDLHLMGLSDGITENKLIDELETYDQAARASYRHLWRTGQAEYEYKFFTAGDFGIDPNTSFHDAGLLVLTDADLARIPSVISEYGQCPEGQTRCLSESNSESCYAVELRCNGQFDVCDDGSDEFGCDYHNNTVIEMRPLSQISRISRYYDNSTWPWQEIFTKPNGRVNFMVPQPFYPLWWAINGISMSRNVGLGIMRQIMYYDSTTPFFMGVEHPDVIVRGEQVGIRCTLVNKWFDDDYIEVLVTLHASDDIEFVMVGNMGYLQSYNPKTHKGDHQTIVFMEPGQYKDIYLPIVPSKDLIRGELTFQITAACFMMKTEYTGTIRVIPDGVTNYYHIPYLVDLTSYASIDVPDLKVPVPEFFIVPGQWRYSLYIPGAATACVSTFGEFSTFGDVVTPGFFEDYLNAENVLLRPYGGGEMITFNFAYNILTLRFMKTSEQLTNDRLAIALDELNIAFQRMLSYMNTEEGSFKMFRDDDASSLWLTAFVAKTLQWARFGEWERQMFIPVELLNRITLYICSRQNMTTGAFTPDDHPAYDYKMSSLEQGMLGRKMTQPVPLTAFVLITLYKLMDVSGPAAHCRDNAQRLAQDWLADQVELIPEKEVFHLAITAYALSFGSKGRVESFQKLFSQMRNESDHLYFADKKVWENPSDFLTNIRYLLSRQELMNDAYAVHSTSYALMAYIKQREADTNTSSLMKWINTMRNTVGGFSSTQDTIAAMEALYEFARQDKHRNKFFLDFTIWSTSSAGWRRDIDIRKDFYSRRTWDCIPSVWGAIRSTVQGVGRALLQLTSTKNVEYDFLIKKPQKVDMTDTSDEAETIKFFDLMIDDLKWHGRNFSVMEMWPCVSWLYTDRGQTTGLSVLEIDIPTGFVVMNDTLRDYVRSGVVRNLKRAEFYGRKVVFYFSYLDTSRTCVHFRADRWYPVANVTIQNRMRVYDYYEPGMHNTTLYTTFNLFQLNICYSCGSYQCPYCPYFNVATAIKATFTLLTLILGFFLRQFLLRS</sequence>
<dbReference type="SMART" id="SM00192">
    <property type="entry name" value="LDLa"/>
    <property type="match status" value="1"/>
</dbReference>